<proteinExistence type="predicted"/>
<accession>A0ABP9XVJ8</accession>
<evidence type="ECO:0000313" key="3">
    <source>
        <dbReference type="Proteomes" id="UP001476247"/>
    </source>
</evidence>
<feature type="region of interest" description="Disordered" evidence="1">
    <location>
        <begin position="94"/>
        <end position="115"/>
    </location>
</feature>
<dbReference type="InterPro" id="IPR036875">
    <property type="entry name" value="Znf_CCHC_sf"/>
</dbReference>
<keyword evidence="3" id="KW-1185">Reference proteome</keyword>
<dbReference type="EMBL" id="BAABUJ010000011">
    <property type="protein sequence ID" value="GAA5798799.1"/>
    <property type="molecule type" value="Genomic_DNA"/>
</dbReference>
<dbReference type="Proteomes" id="UP001476247">
    <property type="component" value="Unassembled WGS sequence"/>
</dbReference>
<organism evidence="2 3">
    <name type="scientific">Helicostylum pulchrum</name>
    <dbReference type="NCBI Taxonomy" id="562976"/>
    <lineage>
        <taxon>Eukaryota</taxon>
        <taxon>Fungi</taxon>
        <taxon>Fungi incertae sedis</taxon>
        <taxon>Mucoromycota</taxon>
        <taxon>Mucoromycotina</taxon>
        <taxon>Mucoromycetes</taxon>
        <taxon>Mucorales</taxon>
        <taxon>Mucorineae</taxon>
        <taxon>Mucoraceae</taxon>
        <taxon>Helicostylum</taxon>
    </lineage>
</organism>
<feature type="compositionally biased region" description="Low complexity" evidence="1">
    <location>
        <begin position="105"/>
        <end position="115"/>
    </location>
</feature>
<comment type="caution">
    <text evidence="2">The sequence shown here is derived from an EMBL/GenBank/DDBJ whole genome shotgun (WGS) entry which is preliminary data.</text>
</comment>
<reference evidence="2 3" key="1">
    <citation type="submission" date="2024-04" db="EMBL/GenBank/DDBJ databases">
        <title>genome sequences of Mucor flavus KT1a and Helicostylum pulchrum KT1b strains isolation_sourced from the surface of a dry-aged beef.</title>
        <authorList>
            <person name="Toyotome T."/>
            <person name="Hosono M."/>
            <person name="Torimaru M."/>
            <person name="Fukuda K."/>
            <person name="Mikami N."/>
        </authorList>
    </citation>
    <scope>NUCLEOTIDE SEQUENCE [LARGE SCALE GENOMIC DNA]</scope>
    <source>
        <strain evidence="2 3">KT1b</strain>
    </source>
</reference>
<evidence type="ECO:0000256" key="1">
    <source>
        <dbReference type="SAM" id="MobiDB-lite"/>
    </source>
</evidence>
<name>A0ABP9XVJ8_9FUNG</name>
<protein>
    <recommendedName>
        <fullName evidence="4">CCHC-type domain-containing protein</fullName>
    </recommendedName>
</protein>
<evidence type="ECO:0008006" key="4">
    <source>
        <dbReference type="Google" id="ProtNLM"/>
    </source>
</evidence>
<dbReference type="SUPFAM" id="SSF57756">
    <property type="entry name" value="Retrovirus zinc finger-like domains"/>
    <property type="match status" value="1"/>
</dbReference>
<gene>
    <name evidence="2" type="ORF">HPULCUR_004205</name>
</gene>
<evidence type="ECO:0000313" key="2">
    <source>
        <dbReference type="EMBL" id="GAA5798799.1"/>
    </source>
</evidence>
<sequence length="208" mass="23879">MIGITNLSNEEAISQFDRGLKDSDLRLKIHRLYRGDNCPPLNEAINEAYLHESSAQAIISHPNDTQKKSEPIDDPMDLSAALLKILAIVSPEDNKQQSRYHNQFRSRGNNGSYRSRGNYCGRGGSRNKQCFACKGYGHIQVQCPNFKKQQKVYYLDDDEDFSKNDNNYNDENIENRYTNNKNEQTSYEHYSDTSPFLLYSVLPSSSYV</sequence>